<dbReference type="InterPro" id="IPR011989">
    <property type="entry name" value="ARM-like"/>
</dbReference>
<dbReference type="GO" id="GO:0000796">
    <property type="term" value="C:condensin complex"/>
    <property type="evidence" value="ECO:0007669"/>
    <property type="project" value="TreeGrafter"/>
</dbReference>
<comment type="caution">
    <text evidence="2">The sequence shown here is derived from an EMBL/GenBank/DDBJ whole genome shotgun (WGS) entry which is preliminary data.</text>
</comment>
<dbReference type="InterPro" id="IPR024741">
    <property type="entry name" value="Condensin2_G2"/>
</dbReference>
<dbReference type="InterPro" id="IPR016024">
    <property type="entry name" value="ARM-type_fold"/>
</dbReference>
<dbReference type="GO" id="GO:0005634">
    <property type="term" value="C:nucleus"/>
    <property type="evidence" value="ECO:0007669"/>
    <property type="project" value="InterPro"/>
</dbReference>
<dbReference type="PANTHER" id="PTHR16199">
    <property type="entry name" value="CONDENSIN-2 COMPLEX SUBUNIT G2"/>
    <property type="match status" value="1"/>
</dbReference>
<evidence type="ECO:0000313" key="2">
    <source>
        <dbReference type="EMBL" id="KAK1275990.1"/>
    </source>
</evidence>
<name>A0AAV9BHK9_ACOGR</name>
<feature type="compositionally biased region" description="Polar residues" evidence="1">
    <location>
        <begin position="928"/>
        <end position="939"/>
    </location>
</feature>
<feature type="region of interest" description="Disordered" evidence="1">
    <location>
        <begin position="80"/>
        <end position="105"/>
    </location>
</feature>
<dbReference type="Proteomes" id="UP001179952">
    <property type="component" value="Unassembled WGS sequence"/>
</dbReference>
<dbReference type="Pfam" id="PF12422">
    <property type="entry name" value="Condensin2nSMC"/>
    <property type="match status" value="1"/>
</dbReference>
<reference evidence="2" key="1">
    <citation type="journal article" date="2023" name="Nat. Commun.">
        <title>Diploid and tetraploid genomes of Acorus and the evolution of monocots.</title>
        <authorList>
            <person name="Ma L."/>
            <person name="Liu K.W."/>
            <person name="Li Z."/>
            <person name="Hsiao Y.Y."/>
            <person name="Qi Y."/>
            <person name="Fu T."/>
            <person name="Tang G.D."/>
            <person name="Zhang D."/>
            <person name="Sun W.H."/>
            <person name="Liu D.K."/>
            <person name="Li Y."/>
            <person name="Chen G.Z."/>
            <person name="Liu X.D."/>
            <person name="Liao X.Y."/>
            <person name="Jiang Y.T."/>
            <person name="Yu X."/>
            <person name="Hao Y."/>
            <person name="Huang J."/>
            <person name="Zhao X.W."/>
            <person name="Ke S."/>
            <person name="Chen Y.Y."/>
            <person name="Wu W.L."/>
            <person name="Hsu J.L."/>
            <person name="Lin Y.F."/>
            <person name="Huang M.D."/>
            <person name="Li C.Y."/>
            <person name="Huang L."/>
            <person name="Wang Z.W."/>
            <person name="Zhao X."/>
            <person name="Zhong W.Y."/>
            <person name="Peng D.H."/>
            <person name="Ahmad S."/>
            <person name="Lan S."/>
            <person name="Zhang J.S."/>
            <person name="Tsai W.C."/>
            <person name="Van de Peer Y."/>
            <person name="Liu Z.J."/>
        </authorList>
    </citation>
    <scope>NUCLEOTIDE SEQUENCE</scope>
    <source>
        <strain evidence="2">SCP</strain>
    </source>
</reference>
<gene>
    <name evidence="2" type="ORF">QJS04_geneDACA001596</name>
</gene>
<dbReference type="SUPFAM" id="SSF48371">
    <property type="entry name" value="ARM repeat"/>
    <property type="match status" value="1"/>
</dbReference>
<dbReference type="Gene3D" id="1.25.10.10">
    <property type="entry name" value="Leucine-rich Repeat Variant"/>
    <property type="match status" value="1"/>
</dbReference>
<dbReference type="PANTHER" id="PTHR16199:SF4">
    <property type="entry name" value="CONDENSIN-2 COMPLEX SUBUNIT G2"/>
    <property type="match status" value="1"/>
</dbReference>
<evidence type="ECO:0000256" key="1">
    <source>
        <dbReference type="SAM" id="MobiDB-lite"/>
    </source>
</evidence>
<organism evidence="2 3">
    <name type="scientific">Acorus gramineus</name>
    <name type="common">Dwarf sweet flag</name>
    <dbReference type="NCBI Taxonomy" id="55184"/>
    <lineage>
        <taxon>Eukaryota</taxon>
        <taxon>Viridiplantae</taxon>
        <taxon>Streptophyta</taxon>
        <taxon>Embryophyta</taxon>
        <taxon>Tracheophyta</taxon>
        <taxon>Spermatophyta</taxon>
        <taxon>Magnoliopsida</taxon>
        <taxon>Liliopsida</taxon>
        <taxon>Acoraceae</taxon>
        <taxon>Acorus</taxon>
    </lineage>
</organism>
<keyword evidence="3" id="KW-1185">Reference proteome</keyword>
<reference evidence="2" key="2">
    <citation type="submission" date="2023-06" db="EMBL/GenBank/DDBJ databases">
        <authorList>
            <person name="Ma L."/>
            <person name="Liu K.-W."/>
            <person name="Li Z."/>
            <person name="Hsiao Y.-Y."/>
            <person name="Qi Y."/>
            <person name="Fu T."/>
            <person name="Tang G."/>
            <person name="Zhang D."/>
            <person name="Sun W.-H."/>
            <person name="Liu D.-K."/>
            <person name="Li Y."/>
            <person name="Chen G.-Z."/>
            <person name="Liu X.-D."/>
            <person name="Liao X.-Y."/>
            <person name="Jiang Y.-T."/>
            <person name="Yu X."/>
            <person name="Hao Y."/>
            <person name="Huang J."/>
            <person name="Zhao X.-W."/>
            <person name="Ke S."/>
            <person name="Chen Y.-Y."/>
            <person name="Wu W.-L."/>
            <person name="Hsu J.-L."/>
            <person name="Lin Y.-F."/>
            <person name="Huang M.-D."/>
            <person name="Li C.-Y."/>
            <person name="Huang L."/>
            <person name="Wang Z.-W."/>
            <person name="Zhao X."/>
            <person name="Zhong W.-Y."/>
            <person name="Peng D.-H."/>
            <person name="Ahmad S."/>
            <person name="Lan S."/>
            <person name="Zhang J.-S."/>
            <person name="Tsai W.-C."/>
            <person name="Van De Peer Y."/>
            <person name="Liu Z.-J."/>
        </authorList>
    </citation>
    <scope>NUCLEOTIDE SEQUENCE</scope>
    <source>
        <strain evidence="2">SCP</strain>
        <tissue evidence="2">Leaves</tissue>
    </source>
</reference>
<feature type="region of interest" description="Disordered" evidence="1">
    <location>
        <begin position="1"/>
        <end position="30"/>
    </location>
</feature>
<sequence>MTDSRRLRRSTKRPPPTPNKKKTPISTTASADDLLSSAASRFASRPHKSSLKPFLSSLPPSLPSSLLVSVSRSVRSFRSSLGTTTPSTSIPSASPSSSPPLKRTRNAPETLAELKNLRFYACLLRLCLTLPELPFSPSDLLPAVRELHDSLVHYEEDPALLSEVSGLCELWWREQLPGRESLIAQSVPFLLAKSLNNLGRKSDVRRVHALRDALPLLDFEDEGSIEDLRLLLVRCFVTPLYIKTDEGRRFLSFALGLNGRLAKEALAVVRSQIPFGRKSVLVAYGDVVFAAWKHCKRGEEEGQGFLKEEIENGFLQGLVEGAMHAGSRSLAASVRMVLGRFVGKRAMIVGVDKLIFRLAEPLLFRSLQVANSNVRLNALHLLLDLFPLEDPDATKEVKDTLLDRQFFLIERLLEDDCPEVRTVAVEGSCRVLHLFWEVIPSPTITKLLAKIVDDMSHDMCNEVRLATLNGCMYLLDNPQTHDILKALLPKLGHMLLDPSLNVRVALVSLLLAVRDLRTFQFHKVVGLDALLSSLANDHESVAQKITRLLITSYFPSKVSAKEACSRCIALMKRSPTAGARFCKFAFSEGSPSRSLLELAKVFIGLALSAEDVNPNEVDGLYIGFSNICCSLSSEKSCKTALRELFSGGKLKQLLTAANTGEAKTSVIRIASLVAPDDLAGIKRQCMDLIINCSGLSKNTEKQAEVQATHKLMFLCGWFEDLFEVLTNLLQNVASEINSRTSMPKQCVSSSKRKKSEVLRKNSMKVYHETRKGLSNEESYAVAAGAAWQVKDLLSSVDLRTALLNYPIIDLAFSALRVISQVGIENCMHWESLDASPVMAFMSLATHMSLHNTVKTDGDDLNGVKNNESQCSRPFLEEMSFIHSLNHLLSLSVKLFSETGPVKSRSSISGVNIEMTAKHQRSKRKKPQVKTSNSVVGEQETQSPQVKQMLNVMEIVNTILMYIIDASSLGLLSLDQDEKSFKFALSYIQYIVSVLKKHHNLGFRVEEEIEDMFVQLKSCFTYVAKLLNLILKISDGSQPLLEAFHLASDLLSLIPLVELCTGERYALRLVSIAKRWLPDLILGLGSQYLIKADKERDCSDTPDCPTKLISTPVWLMSLCKIELYELRESSKDKEADIAPELDASSVFMKFMGKIIQLLKQSPKLLDAMGAVISSFSKDALEKNDFEQVLGMIHFVCTKLFGDGGSSWRELGLMCHSLKEIHKWIDEDIGDSRISEDGKQNLLNIKVLLESCNFFTVFEDGEG</sequence>
<feature type="compositionally biased region" description="Basic residues" evidence="1">
    <location>
        <begin position="1"/>
        <end position="12"/>
    </location>
</feature>
<accession>A0AAV9BHK9</accession>
<feature type="compositionally biased region" description="Low complexity" evidence="1">
    <location>
        <begin position="80"/>
        <end position="100"/>
    </location>
</feature>
<dbReference type="EMBL" id="JAUJYN010000003">
    <property type="protein sequence ID" value="KAK1275990.1"/>
    <property type="molecule type" value="Genomic_DNA"/>
</dbReference>
<feature type="compositionally biased region" description="Basic residues" evidence="1">
    <location>
        <begin position="917"/>
        <end position="927"/>
    </location>
</feature>
<evidence type="ECO:0000313" key="3">
    <source>
        <dbReference type="Proteomes" id="UP001179952"/>
    </source>
</evidence>
<protein>
    <recommendedName>
        <fullName evidence="4">Condensin-2 complex subunit G2</fullName>
    </recommendedName>
</protein>
<proteinExistence type="predicted"/>
<dbReference type="GO" id="GO:0000070">
    <property type="term" value="P:mitotic sister chromatid segregation"/>
    <property type="evidence" value="ECO:0007669"/>
    <property type="project" value="TreeGrafter"/>
</dbReference>
<feature type="region of interest" description="Disordered" evidence="1">
    <location>
        <begin position="914"/>
        <end position="939"/>
    </location>
</feature>
<dbReference type="AlphaFoldDB" id="A0AAV9BHK9"/>
<evidence type="ECO:0008006" key="4">
    <source>
        <dbReference type="Google" id="ProtNLM"/>
    </source>
</evidence>